<dbReference type="InterPro" id="IPR052172">
    <property type="entry name" value="UxaA_altronate/galactarate_dh"/>
</dbReference>
<dbReference type="Proteomes" id="UP000287756">
    <property type="component" value="Chromosome"/>
</dbReference>
<dbReference type="PANTHER" id="PTHR30536:SF5">
    <property type="entry name" value="ALTRONATE DEHYDRATASE"/>
    <property type="match status" value="1"/>
</dbReference>
<evidence type="ECO:0000256" key="1">
    <source>
        <dbReference type="ARBA" id="ARBA00023239"/>
    </source>
</evidence>
<evidence type="ECO:0000313" key="4">
    <source>
        <dbReference type="Proteomes" id="UP000287756"/>
    </source>
</evidence>
<dbReference type="KEGG" id="hli:HLI_20655"/>
<dbReference type="InterPro" id="IPR044144">
    <property type="entry name" value="SAF_UxaA/GarD"/>
</dbReference>
<sequence>MGQKVNAIKLDEKDNVAVALETLKVGETLSIKDGIEEITVLKKIAYGHKVAISSIPNDGKVIKYGECMGIATMDIAIGDHVHVLNVRGLTEEDKSFQKEVY</sequence>
<evidence type="ECO:0000259" key="2">
    <source>
        <dbReference type="SMART" id="SM00858"/>
    </source>
</evidence>
<evidence type="ECO:0000313" key="3">
    <source>
        <dbReference type="EMBL" id="QAS54455.1"/>
    </source>
</evidence>
<dbReference type="SMART" id="SM00858">
    <property type="entry name" value="SAF"/>
    <property type="match status" value="1"/>
</dbReference>
<dbReference type="Pfam" id="PF08666">
    <property type="entry name" value="SAF"/>
    <property type="match status" value="1"/>
</dbReference>
<keyword evidence="1" id="KW-0456">Lyase</keyword>
<dbReference type="RefSeq" id="WP_128526717.1">
    <property type="nucleotide sequence ID" value="NZ_CP026118.1"/>
</dbReference>
<dbReference type="GO" id="GO:0019698">
    <property type="term" value="P:D-galacturonate catabolic process"/>
    <property type="evidence" value="ECO:0007669"/>
    <property type="project" value="TreeGrafter"/>
</dbReference>
<dbReference type="OrthoDB" id="9804574at2"/>
<feature type="domain" description="SAF" evidence="2">
    <location>
        <begin position="14"/>
        <end position="87"/>
    </location>
</feature>
<name>A0A410MIH9_9BACI</name>
<dbReference type="Gene3D" id="2.30.130.110">
    <property type="match status" value="1"/>
</dbReference>
<gene>
    <name evidence="3" type="ORF">HLI_20655</name>
</gene>
<organism evidence="3 4">
    <name type="scientific">Halobacillus litoralis</name>
    <dbReference type="NCBI Taxonomy" id="45668"/>
    <lineage>
        <taxon>Bacteria</taxon>
        <taxon>Bacillati</taxon>
        <taxon>Bacillota</taxon>
        <taxon>Bacilli</taxon>
        <taxon>Bacillales</taxon>
        <taxon>Bacillaceae</taxon>
        <taxon>Halobacillus</taxon>
    </lineage>
</organism>
<dbReference type="CDD" id="cd11613">
    <property type="entry name" value="SAF_AH_GD"/>
    <property type="match status" value="1"/>
</dbReference>
<protein>
    <recommendedName>
        <fullName evidence="2">SAF domain-containing protein</fullName>
    </recommendedName>
</protein>
<dbReference type="AlphaFoldDB" id="A0A410MIH9"/>
<dbReference type="InterPro" id="IPR013974">
    <property type="entry name" value="SAF"/>
</dbReference>
<dbReference type="EMBL" id="CP026118">
    <property type="protein sequence ID" value="QAS54455.1"/>
    <property type="molecule type" value="Genomic_DNA"/>
</dbReference>
<accession>A0A410MIH9</accession>
<reference evidence="3 4" key="1">
    <citation type="submission" date="2018-01" db="EMBL/GenBank/DDBJ databases">
        <title>The whole genome sequencing and assembly of Halobacillus litoralis ERB031 strain.</title>
        <authorList>
            <person name="Lee S.-J."/>
            <person name="Park M.-K."/>
            <person name="Kim J.-Y."/>
            <person name="Lee Y.-J."/>
            <person name="Yi H."/>
            <person name="Bahn Y.-S."/>
            <person name="Kim J.F."/>
            <person name="Lee D.-W."/>
        </authorList>
    </citation>
    <scope>NUCLEOTIDE SEQUENCE [LARGE SCALE GENOMIC DNA]</scope>
    <source>
        <strain evidence="3 4">ERB 031</strain>
    </source>
</reference>
<dbReference type="GO" id="GO:0016829">
    <property type="term" value="F:lyase activity"/>
    <property type="evidence" value="ECO:0007669"/>
    <property type="project" value="UniProtKB-KW"/>
</dbReference>
<proteinExistence type="predicted"/>
<dbReference type="PANTHER" id="PTHR30536">
    <property type="entry name" value="ALTRONATE/GALACTARATE DEHYDRATASE"/>
    <property type="match status" value="1"/>
</dbReference>